<dbReference type="GO" id="GO:0016020">
    <property type="term" value="C:membrane"/>
    <property type="evidence" value="ECO:0007669"/>
    <property type="project" value="InterPro"/>
</dbReference>
<keyword evidence="2 3" id="KW-0732">Signal</keyword>
<dbReference type="HOGENOM" id="CLU_059326_1_1_6"/>
<evidence type="ECO:0000256" key="3">
    <source>
        <dbReference type="SAM" id="SignalP"/>
    </source>
</evidence>
<evidence type="ECO:0000313" key="4">
    <source>
        <dbReference type="EMBL" id="AGY91289.1"/>
    </source>
</evidence>
<dbReference type="OrthoDB" id="9785326at2"/>
<sequence length="260" mass="28095">MSHRIPERPSLTTLTRAVALLMLALALSGCATSGGTSANDPIEGVNRGVYDFNEGLDTYALEPASEGWTRVTTDGVRTSVDNFFTNLEAPGYVLNDLLQGKAVDAGRESVRFVVNSTVGLLGLFDPASAWLGLEGRAEDFGQTLGVWGVDSGPYLVLPLFGPSDTRDVTQYPVAHYTNVLTYVTLDTLTFGALTALNVVNTRAQVAGAARFRDDAAVDPYVFTRSAYRQYRRGQINDGEVSVEDDAYSDFFDEMEAPPAE</sequence>
<name>U5T178_9GAMM</name>
<dbReference type="GO" id="GO:0120010">
    <property type="term" value="P:intermembrane phospholipid transfer"/>
    <property type="evidence" value="ECO:0007669"/>
    <property type="project" value="TreeGrafter"/>
</dbReference>
<dbReference type="PATRIC" id="fig|1335757.3.peg.265"/>
<evidence type="ECO:0008006" key="6">
    <source>
        <dbReference type="Google" id="ProtNLM"/>
    </source>
</evidence>
<protein>
    <recommendedName>
        <fullName evidence="6">VacJ family lipoprotein</fullName>
    </recommendedName>
</protein>
<evidence type="ECO:0000313" key="5">
    <source>
        <dbReference type="Proteomes" id="UP000017640"/>
    </source>
</evidence>
<proteinExistence type="inferred from homology"/>
<dbReference type="Proteomes" id="UP000017640">
    <property type="component" value="Chromosome"/>
</dbReference>
<dbReference type="PRINTS" id="PR01805">
    <property type="entry name" value="VACJLIPOPROT"/>
</dbReference>
<dbReference type="PANTHER" id="PTHR30035">
    <property type="entry name" value="LIPOPROTEIN VACJ-RELATED"/>
    <property type="match status" value="1"/>
</dbReference>
<dbReference type="InterPro" id="IPR007428">
    <property type="entry name" value="MlaA"/>
</dbReference>
<dbReference type="Pfam" id="PF04333">
    <property type="entry name" value="MlaA"/>
    <property type="match status" value="1"/>
</dbReference>
<dbReference type="PROSITE" id="PS51257">
    <property type="entry name" value="PROKAR_LIPOPROTEIN"/>
    <property type="match status" value="1"/>
</dbReference>
<dbReference type="KEGG" id="spiu:SPICUR_01350"/>
<feature type="chain" id="PRO_5004664504" description="VacJ family lipoprotein" evidence="3">
    <location>
        <begin position="39"/>
        <end position="260"/>
    </location>
</feature>
<evidence type="ECO:0000256" key="1">
    <source>
        <dbReference type="ARBA" id="ARBA00010634"/>
    </source>
</evidence>
<evidence type="ECO:0000256" key="2">
    <source>
        <dbReference type="ARBA" id="ARBA00022729"/>
    </source>
</evidence>
<dbReference type="RefSeq" id="WP_023365267.1">
    <property type="nucleotide sequence ID" value="NC_022664.1"/>
</dbReference>
<comment type="similarity">
    <text evidence="1">Belongs to the MlaA family.</text>
</comment>
<feature type="signal peptide" evidence="3">
    <location>
        <begin position="1"/>
        <end position="38"/>
    </location>
</feature>
<dbReference type="EMBL" id="CP005990">
    <property type="protein sequence ID" value="AGY91289.1"/>
    <property type="molecule type" value="Genomic_DNA"/>
</dbReference>
<reference evidence="4 5" key="1">
    <citation type="journal article" date="2013" name="BMC Genomics">
        <title>Genomes of "Spiribacter", a streamlined, successful halophilic bacterium.</title>
        <authorList>
            <person name="Lopez-Perez M."/>
            <person name="Ghai R."/>
            <person name="Leon M.J."/>
            <person name="Rodriguez-Olmos A."/>
            <person name="Copa-Patino J.L."/>
            <person name="Soliveri J."/>
            <person name="Sanchez-Porro C."/>
            <person name="Ventosa A."/>
            <person name="Rodriguez-Valera F."/>
        </authorList>
    </citation>
    <scope>NUCLEOTIDE SEQUENCE [LARGE SCALE GENOMIC DNA]</scope>
    <source>
        <strain evidence="4 5">UAH-SP71</strain>
    </source>
</reference>
<gene>
    <name evidence="4" type="ORF">SPICUR_01350</name>
</gene>
<dbReference type="STRING" id="1335757.SPICUR_01350"/>
<dbReference type="eggNOG" id="COG2853">
    <property type="taxonomic scope" value="Bacteria"/>
</dbReference>
<dbReference type="AlphaFoldDB" id="U5T178"/>
<organism evidence="4 5">
    <name type="scientific">Spiribacter curvatus</name>
    <dbReference type="NCBI Taxonomy" id="1335757"/>
    <lineage>
        <taxon>Bacteria</taxon>
        <taxon>Pseudomonadati</taxon>
        <taxon>Pseudomonadota</taxon>
        <taxon>Gammaproteobacteria</taxon>
        <taxon>Chromatiales</taxon>
        <taxon>Ectothiorhodospiraceae</taxon>
        <taxon>Spiribacter</taxon>
    </lineage>
</organism>
<accession>U5T178</accession>
<keyword evidence="5" id="KW-1185">Reference proteome</keyword>
<dbReference type="PANTHER" id="PTHR30035:SF3">
    <property type="entry name" value="INTERMEMBRANE PHOSPHOLIPID TRANSPORT SYSTEM LIPOPROTEIN MLAA"/>
    <property type="match status" value="1"/>
</dbReference>